<reference evidence="1" key="1">
    <citation type="submission" date="2020-08" db="EMBL/GenBank/DDBJ databases">
        <title>Genomic Encyclopedia of Type Strains, Phase IV (KMG-IV): sequencing the most valuable type-strain genomes for metagenomic binning, comparative biology and taxonomic classification.</title>
        <authorList>
            <person name="Goeker M."/>
        </authorList>
    </citation>
    <scope>NUCLEOTIDE SEQUENCE [LARGE SCALE GENOMIC DNA]</scope>
    <source>
        <strain evidence="1">DSM 105040</strain>
    </source>
</reference>
<dbReference type="PANTHER" id="PTHR36837:SF2">
    <property type="entry name" value="POLY(3-HYDROXYALKANOATE) POLYMERASE SUBUNIT PHAC"/>
    <property type="match status" value="1"/>
</dbReference>
<keyword evidence="2" id="KW-1185">Reference proteome</keyword>
<gene>
    <name evidence="1" type="ORF">GGR17_000064</name>
</gene>
<organism evidence="1 2">
    <name type="scientific">Actibacterium naphthalenivorans</name>
    <dbReference type="NCBI Taxonomy" id="1614693"/>
    <lineage>
        <taxon>Bacteria</taxon>
        <taxon>Pseudomonadati</taxon>
        <taxon>Pseudomonadota</taxon>
        <taxon>Alphaproteobacteria</taxon>
        <taxon>Rhodobacterales</taxon>
        <taxon>Roseobacteraceae</taxon>
        <taxon>Actibacterium</taxon>
    </lineage>
</organism>
<name>A0A840C612_9RHOB</name>
<dbReference type="Proteomes" id="UP000585681">
    <property type="component" value="Unassembled WGS sequence"/>
</dbReference>
<dbReference type="Pfam" id="PF11339">
    <property type="entry name" value="DUF3141"/>
    <property type="match status" value="1"/>
</dbReference>
<evidence type="ECO:0000313" key="2">
    <source>
        <dbReference type="Proteomes" id="UP000585681"/>
    </source>
</evidence>
<sequence>MTRTSKISKTEHSIPWFWPMASAIEMEEEDLRLFPDNMRYIAEAAKIEAPPPPARPTPNRVIRNLDTMRLRDVSGADAEKTAVPVLIDAPYAGRSSTIADYTKGQSLVESLLATGLPRVPCADWKPATRAMRDFGSDTYLSTLDRAVDALGGRVALVGLCQGGWLSAMYACLFPEKVLALVLAGSRVDTDTGNGPIKRMAHELPLSFYEEMVAAGGGRMLGQYMLAGWKDMHPDEQYVGKFIDLYANIEDNSYIQRTEEFERWDENPIDLAGRSYLQSIQWLFKENRFAKGEFVGLGQTLSLKTITCPLYLLAGASDDITTKEQVFAAEHLVATPRGHIVKKLMPGGHIGLFMGSRTLKEAWPHIGAWLLANTRAGGAAAAPQKTESAPHD</sequence>
<accession>A0A840C612</accession>
<dbReference type="PANTHER" id="PTHR36837">
    <property type="entry name" value="POLY(3-HYDROXYALKANOATE) POLYMERASE SUBUNIT PHAC"/>
    <property type="match status" value="1"/>
</dbReference>
<dbReference type="Gene3D" id="3.40.50.1820">
    <property type="entry name" value="alpha/beta hydrolase"/>
    <property type="match status" value="1"/>
</dbReference>
<comment type="caution">
    <text evidence="1">The sequence shown here is derived from an EMBL/GenBank/DDBJ whole genome shotgun (WGS) entry which is preliminary data.</text>
</comment>
<dbReference type="InterPro" id="IPR024501">
    <property type="entry name" value="DUF3141"/>
</dbReference>
<dbReference type="InterPro" id="IPR029058">
    <property type="entry name" value="AB_hydrolase_fold"/>
</dbReference>
<proteinExistence type="predicted"/>
<protein>
    <submittedName>
        <fullName evidence="1">Poly(3-hydroxyalkanoate) synthetase</fullName>
    </submittedName>
</protein>
<dbReference type="RefSeq" id="WP_054538561.1">
    <property type="nucleotide sequence ID" value="NZ_JACIEQ010000001.1"/>
</dbReference>
<dbReference type="InterPro" id="IPR051321">
    <property type="entry name" value="PHA/PHB_synthase"/>
</dbReference>
<dbReference type="SUPFAM" id="SSF53474">
    <property type="entry name" value="alpha/beta-Hydrolases"/>
    <property type="match status" value="1"/>
</dbReference>
<dbReference type="EMBL" id="JACIEQ010000001">
    <property type="protein sequence ID" value="MBB4020273.1"/>
    <property type="molecule type" value="Genomic_DNA"/>
</dbReference>
<evidence type="ECO:0000313" key="1">
    <source>
        <dbReference type="EMBL" id="MBB4020273.1"/>
    </source>
</evidence>
<dbReference type="AlphaFoldDB" id="A0A840C612"/>